<dbReference type="AlphaFoldDB" id="A0A0K0G4F0"/>
<evidence type="ECO:0000259" key="2">
    <source>
        <dbReference type="Pfam" id="PF00031"/>
    </source>
</evidence>
<evidence type="ECO:0000313" key="3">
    <source>
        <dbReference type="Proteomes" id="UP000035680"/>
    </source>
</evidence>
<dbReference type="InterPro" id="IPR000010">
    <property type="entry name" value="Cystatin_dom"/>
</dbReference>
<feature type="domain" description="Cystatin" evidence="2">
    <location>
        <begin position="37"/>
        <end position="100"/>
    </location>
</feature>
<keyword evidence="3" id="KW-1185">Reference proteome</keyword>
<protein>
    <submittedName>
        <fullName evidence="4">Cystatin domain-containing protein</fullName>
    </submittedName>
</protein>
<sequence>MNYLNVFIFIIATILIATEEVCLFRKPNNLHEWKTKNPNKEKYVNFGKKAVRLYNENNNQMLRFINVSDVQKQNEDNSKHYKLRISADTDCGKNYSDCIKEIGADIFVNKKHPNEISTYVHNY</sequence>
<feature type="chain" id="PRO_5005330709" evidence="1">
    <location>
        <begin position="19"/>
        <end position="123"/>
    </location>
</feature>
<dbReference type="SUPFAM" id="SSF54403">
    <property type="entry name" value="Cystatin/monellin"/>
    <property type="match status" value="1"/>
</dbReference>
<dbReference type="Pfam" id="PF00031">
    <property type="entry name" value="Cystatin"/>
    <property type="match status" value="1"/>
</dbReference>
<dbReference type="GO" id="GO:0004869">
    <property type="term" value="F:cysteine-type endopeptidase inhibitor activity"/>
    <property type="evidence" value="ECO:0007669"/>
    <property type="project" value="InterPro"/>
</dbReference>
<keyword evidence="1" id="KW-0732">Signal</keyword>
<accession>A0A0K0G4F0</accession>
<evidence type="ECO:0000313" key="4">
    <source>
        <dbReference type="WBParaSite" id="SVE_1961000.1"/>
    </source>
</evidence>
<dbReference type="WBParaSite" id="SVE_1961000.1">
    <property type="protein sequence ID" value="SVE_1961000.1"/>
    <property type="gene ID" value="SVE_1961000"/>
</dbReference>
<reference evidence="4" key="2">
    <citation type="submission" date="2015-08" db="UniProtKB">
        <authorList>
            <consortium name="WormBaseParasite"/>
        </authorList>
    </citation>
    <scope>IDENTIFICATION</scope>
</reference>
<name>A0A0K0G4F0_STRVS</name>
<dbReference type="Proteomes" id="UP000035680">
    <property type="component" value="Unassembled WGS sequence"/>
</dbReference>
<reference evidence="3" key="1">
    <citation type="submission" date="2014-07" db="EMBL/GenBank/DDBJ databases">
        <authorList>
            <person name="Martin A.A"/>
            <person name="De Silva N."/>
        </authorList>
    </citation>
    <scope>NUCLEOTIDE SEQUENCE</scope>
</reference>
<dbReference type="InterPro" id="IPR046350">
    <property type="entry name" value="Cystatin_sf"/>
</dbReference>
<organism evidence="3 4">
    <name type="scientific">Strongyloides venezuelensis</name>
    <name type="common">Threadworm</name>
    <dbReference type="NCBI Taxonomy" id="75913"/>
    <lineage>
        <taxon>Eukaryota</taxon>
        <taxon>Metazoa</taxon>
        <taxon>Ecdysozoa</taxon>
        <taxon>Nematoda</taxon>
        <taxon>Chromadorea</taxon>
        <taxon>Rhabditida</taxon>
        <taxon>Tylenchina</taxon>
        <taxon>Panagrolaimomorpha</taxon>
        <taxon>Strongyloidoidea</taxon>
        <taxon>Strongyloididae</taxon>
        <taxon>Strongyloides</taxon>
    </lineage>
</organism>
<evidence type="ECO:0000256" key="1">
    <source>
        <dbReference type="SAM" id="SignalP"/>
    </source>
</evidence>
<proteinExistence type="predicted"/>
<dbReference type="Gene3D" id="3.10.450.10">
    <property type="match status" value="1"/>
</dbReference>
<feature type="signal peptide" evidence="1">
    <location>
        <begin position="1"/>
        <end position="18"/>
    </location>
</feature>